<dbReference type="AlphaFoldDB" id="A0A642VE13"/>
<comment type="caution">
    <text evidence="3">The sequence shown here is derived from an EMBL/GenBank/DDBJ whole genome shotgun (WGS) entry which is preliminary data.</text>
</comment>
<evidence type="ECO:0000313" key="4">
    <source>
        <dbReference type="Proteomes" id="UP000761534"/>
    </source>
</evidence>
<evidence type="ECO:0000256" key="2">
    <source>
        <dbReference type="SAM" id="Phobius"/>
    </source>
</evidence>
<reference evidence="3" key="1">
    <citation type="journal article" date="2019" name="G3 (Bethesda)">
        <title>Genome Assemblies of Two Rare Opportunistic Yeast Pathogens: Diutina rugosa (syn. Candida rugosa) and Trichomonascus ciferrii (syn. Candida ciferrii).</title>
        <authorList>
            <person name="Mixao V."/>
            <person name="Saus E."/>
            <person name="Hansen A.P."/>
            <person name="Lass-Florl C."/>
            <person name="Gabaldon T."/>
        </authorList>
    </citation>
    <scope>NUCLEOTIDE SEQUENCE</scope>
    <source>
        <strain evidence="3">CBS 4856</strain>
    </source>
</reference>
<keyword evidence="2" id="KW-0812">Transmembrane</keyword>
<name>A0A642VE13_9ASCO</name>
<dbReference type="OrthoDB" id="4085183at2759"/>
<keyword evidence="2" id="KW-1133">Transmembrane helix</keyword>
<dbReference type="Proteomes" id="UP000761534">
    <property type="component" value="Unassembled WGS sequence"/>
</dbReference>
<feature type="compositionally biased region" description="Basic and acidic residues" evidence="1">
    <location>
        <begin position="114"/>
        <end position="128"/>
    </location>
</feature>
<dbReference type="VEuPathDB" id="FungiDB:TRICI_000230"/>
<organism evidence="3 4">
    <name type="scientific">Trichomonascus ciferrii</name>
    <dbReference type="NCBI Taxonomy" id="44093"/>
    <lineage>
        <taxon>Eukaryota</taxon>
        <taxon>Fungi</taxon>
        <taxon>Dikarya</taxon>
        <taxon>Ascomycota</taxon>
        <taxon>Saccharomycotina</taxon>
        <taxon>Dipodascomycetes</taxon>
        <taxon>Dipodascales</taxon>
        <taxon>Trichomonascaceae</taxon>
        <taxon>Trichomonascus</taxon>
        <taxon>Trichomonascus ciferrii complex</taxon>
    </lineage>
</organism>
<keyword evidence="2" id="KW-0472">Membrane</keyword>
<dbReference type="EMBL" id="SWFS01000024">
    <property type="protein sequence ID" value="KAA8917629.1"/>
    <property type="molecule type" value="Genomic_DNA"/>
</dbReference>
<feature type="transmembrane region" description="Helical" evidence="2">
    <location>
        <begin position="34"/>
        <end position="56"/>
    </location>
</feature>
<evidence type="ECO:0000256" key="1">
    <source>
        <dbReference type="SAM" id="MobiDB-lite"/>
    </source>
</evidence>
<keyword evidence="4" id="KW-1185">Reference proteome</keyword>
<accession>A0A642VE13</accession>
<feature type="region of interest" description="Disordered" evidence="1">
    <location>
        <begin position="106"/>
        <end position="128"/>
    </location>
</feature>
<sequence length="216" mass="23968">MATSERLPPIVFPENDEFLARRPNRRRDLSFKHVLAVLYAFGGVSALLTILSKFVIQPLFLQLSEDRRSYAAVAISGLRTLNSKLSSMVSYNPPIRQSLAGEKYTDAETQTDEQGVKGKDDVFSEEKPVEREQHEVLNEHLTELSSKSTIAETDTVKSALEELNSLVMGIGFRGVSTKAIKLDGRSESPDIATDVKKEIRSIKGSLLSTRSFPNPN</sequence>
<protein>
    <submittedName>
        <fullName evidence="3">Uncharacterized protein</fullName>
    </submittedName>
</protein>
<proteinExistence type="predicted"/>
<evidence type="ECO:0000313" key="3">
    <source>
        <dbReference type="EMBL" id="KAA8917629.1"/>
    </source>
</evidence>
<gene>
    <name evidence="3" type="ORF">TRICI_000230</name>
</gene>